<organism evidence="9 10">
    <name type="scientific">Lentilactobacillus hilgardii</name>
    <name type="common">Lactobacillus hilgardii</name>
    <dbReference type="NCBI Taxonomy" id="1588"/>
    <lineage>
        <taxon>Bacteria</taxon>
        <taxon>Bacillati</taxon>
        <taxon>Bacillota</taxon>
        <taxon>Bacilli</taxon>
        <taxon>Lactobacillales</taxon>
        <taxon>Lactobacillaceae</taxon>
        <taxon>Lentilactobacillus</taxon>
    </lineage>
</organism>
<keyword evidence="2" id="KW-0808">Transferase</keyword>
<dbReference type="Pfam" id="PF12229">
    <property type="entry name" value="PG_binding_4"/>
    <property type="match status" value="1"/>
</dbReference>
<keyword evidence="3 6" id="KW-0133">Cell shape</keyword>
<evidence type="ECO:0000256" key="4">
    <source>
        <dbReference type="ARBA" id="ARBA00022984"/>
    </source>
</evidence>
<dbReference type="SUPFAM" id="SSF141523">
    <property type="entry name" value="L,D-transpeptidase catalytic domain-like"/>
    <property type="match status" value="1"/>
</dbReference>
<feature type="transmembrane region" description="Helical" evidence="7">
    <location>
        <begin position="21"/>
        <end position="41"/>
    </location>
</feature>
<dbReference type="GeneID" id="69057944"/>
<accession>A0A6P1E6M7</accession>
<feature type="active site" description="Nucleophile" evidence="6">
    <location>
        <position position="439"/>
    </location>
</feature>
<dbReference type="Gene3D" id="2.40.440.10">
    <property type="entry name" value="L,D-transpeptidase catalytic domain-like"/>
    <property type="match status" value="1"/>
</dbReference>
<dbReference type="Proteomes" id="UP000465035">
    <property type="component" value="Chromosome"/>
</dbReference>
<comment type="pathway">
    <text evidence="1 6">Cell wall biogenesis; peptidoglycan biosynthesis.</text>
</comment>
<sequence length="464" mass="51923">MSRKEKFSQQKKIKRNRKLRRFSAVVVLLLAGGFIGSHVYFQNHFKWTKINDVNVSGLTVAQATKKLNKSRIDESGNYLVVKDSRIKLNSDDVKQLFKHRSSMSMLTSKQMNAQAEVSNKAYHYRIKTLLPKFENRVDQMNMTRKPTIDSTINLSNGKVTVKKGTQGTELDKASMVKDFKKQAKDNLLISVKMKKQVAAAPNSATIKNRQQALQKRLDNKVTLKTYNKSFTFAAKKWLTNGEVTANGHYKFDTSKVTHWVAKFANKVDTLGKSLTISKSGKKITIPSGGTYGWKVNRQSLSNAIAKNLTQKNPQNVNLKNYVSGTGYGINGVGKTYVAVDLTNLQEYIYKNGHLKAKIPVMSGTLTGGNATPTGTYFIMYKQRHATLRGKNSDGSKYASPVGYWEPVTLSGVGLHDSPWQPASVYGNPSARAQYHSHGCLNNPPSQMPKVWKYTHTNEPVVIYK</sequence>
<dbReference type="InterPro" id="IPR038054">
    <property type="entry name" value="LD_TPept-like_central_sf"/>
</dbReference>
<reference evidence="9 10" key="1">
    <citation type="submission" date="2019-12" db="EMBL/GenBank/DDBJ databases">
        <title>Lactobacillus hilgardii FLUB.</title>
        <authorList>
            <person name="Gustaw K."/>
        </authorList>
    </citation>
    <scope>NUCLEOTIDE SEQUENCE [LARGE SCALE GENOMIC DNA]</scope>
    <source>
        <strain evidence="9 10">FLUB</strain>
    </source>
</reference>
<evidence type="ECO:0000256" key="3">
    <source>
        <dbReference type="ARBA" id="ARBA00022960"/>
    </source>
</evidence>
<keyword evidence="7" id="KW-0812">Transmembrane</keyword>
<dbReference type="PANTHER" id="PTHR30582">
    <property type="entry name" value="L,D-TRANSPEPTIDASE"/>
    <property type="match status" value="1"/>
</dbReference>
<feature type="active site" description="Proton donor/acceptor" evidence="6">
    <location>
        <position position="415"/>
    </location>
</feature>
<gene>
    <name evidence="9" type="ORF">GQR93_06190</name>
</gene>
<dbReference type="AlphaFoldDB" id="A0A6P1E6M7"/>
<dbReference type="SMR" id="A0A6P1E6M7"/>
<evidence type="ECO:0000259" key="8">
    <source>
        <dbReference type="PROSITE" id="PS52029"/>
    </source>
</evidence>
<dbReference type="GO" id="GO:0008360">
    <property type="term" value="P:regulation of cell shape"/>
    <property type="evidence" value="ECO:0007669"/>
    <property type="project" value="UniProtKB-UniRule"/>
</dbReference>
<evidence type="ECO:0000313" key="9">
    <source>
        <dbReference type="EMBL" id="QHB51800.1"/>
    </source>
</evidence>
<keyword evidence="5 6" id="KW-0961">Cell wall biogenesis/degradation</keyword>
<name>A0A6P1E6M7_LENHI</name>
<dbReference type="PROSITE" id="PS52029">
    <property type="entry name" value="LD_TPASE"/>
    <property type="match status" value="1"/>
</dbReference>
<dbReference type="EMBL" id="CP047121">
    <property type="protein sequence ID" value="QHB51800.1"/>
    <property type="molecule type" value="Genomic_DNA"/>
</dbReference>
<keyword evidence="7" id="KW-0472">Membrane</keyword>
<dbReference type="InterPro" id="IPR022029">
    <property type="entry name" value="YoaR-like_PG-bd"/>
</dbReference>
<dbReference type="UniPathway" id="UPA00219"/>
<evidence type="ECO:0000256" key="1">
    <source>
        <dbReference type="ARBA" id="ARBA00004752"/>
    </source>
</evidence>
<dbReference type="CDD" id="cd16913">
    <property type="entry name" value="YkuD_like"/>
    <property type="match status" value="1"/>
</dbReference>
<keyword evidence="4 6" id="KW-0573">Peptidoglycan synthesis</keyword>
<proteinExistence type="predicted"/>
<dbReference type="Gene3D" id="3.10.20.800">
    <property type="match status" value="1"/>
</dbReference>
<dbReference type="PANTHER" id="PTHR30582:SF33">
    <property type="entry name" value="EXPORTED PROTEIN"/>
    <property type="match status" value="1"/>
</dbReference>
<dbReference type="RefSeq" id="WP_003553402.1">
    <property type="nucleotide sequence ID" value="NZ_CABKOL010000102.1"/>
</dbReference>
<feature type="domain" description="L,D-TPase catalytic" evidence="8">
    <location>
        <begin position="335"/>
        <end position="463"/>
    </location>
</feature>
<protein>
    <submittedName>
        <fullName evidence="9">L,D-transpeptidase family protein</fullName>
    </submittedName>
</protein>
<dbReference type="SUPFAM" id="SSF143985">
    <property type="entry name" value="L,D-transpeptidase pre-catalytic domain-like"/>
    <property type="match status" value="1"/>
</dbReference>
<dbReference type="InterPro" id="IPR038063">
    <property type="entry name" value="Transpep_catalytic_dom"/>
</dbReference>
<evidence type="ECO:0000256" key="7">
    <source>
        <dbReference type="SAM" id="Phobius"/>
    </source>
</evidence>
<dbReference type="GO" id="GO:0016740">
    <property type="term" value="F:transferase activity"/>
    <property type="evidence" value="ECO:0007669"/>
    <property type="project" value="UniProtKB-KW"/>
</dbReference>
<dbReference type="GO" id="GO:0005576">
    <property type="term" value="C:extracellular region"/>
    <property type="evidence" value="ECO:0007669"/>
    <property type="project" value="TreeGrafter"/>
</dbReference>
<dbReference type="Pfam" id="PF03734">
    <property type="entry name" value="YkuD"/>
    <property type="match status" value="1"/>
</dbReference>
<dbReference type="GO" id="GO:0018104">
    <property type="term" value="P:peptidoglycan-protein cross-linking"/>
    <property type="evidence" value="ECO:0007669"/>
    <property type="project" value="TreeGrafter"/>
</dbReference>
<keyword evidence="7" id="KW-1133">Transmembrane helix</keyword>
<dbReference type="GO" id="GO:0071972">
    <property type="term" value="F:peptidoglycan L,D-transpeptidase activity"/>
    <property type="evidence" value="ECO:0007669"/>
    <property type="project" value="TreeGrafter"/>
</dbReference>
<evidence type="ECO:0000256" key="2">
    <source>
        <dbReference type="ARBA" id="ARBA00022679"/>
    </source>
</evidence>
<evidence type="ECO:0000313" key="10">
    <source>
        <dbReference type="Proteomes" id="UP000465035"/>
    </source>
</evidence>
<evidence type="ECO:0000256" key="6">
    <source>
        <dbReference type="PROSITE-ProRule" id="PRU01373"/>
    </source>
</evidence>
<dbReference type="GO" id="GO:0071555">
    <property type="term" value="P:cell wall organization"/>
    <property type="evidence" value="ECO:0007669"/>
    <property type="project" value="UniProtKB-UniRule"/>
</dbReference>
<evidence type="ECO:0000256" key="5">
    <source>
        <dbReference type="ARBA" id="ARBA00023316"/>
    </source>
</evidence>
<dbReference type="InterPro" id="IPR050979">
    <property type="entry name" value="LD-transpeptidase"/>
</dbReference>
<dbReference type="InterPro" id="IPR005490">
    <property type="entry name" value="LD_TPept_cat_dom"/>
</dbReference>